<evidence type="ECO:0000313" key="2">
    <source>
        <dbReference type="EMBL" id="PWA65419.1"/>
    </source>
</evidence>
<dbReference type="InterPro" id="IPR039321">
    <property type="entry name" value="IDM2/3-like"/>
</dbReference>
<dbReference type="InterPro" id="IPR002068">
    <property type="entry name" value="A-crystallin/Hsp20_dom"/>
</dbReference>
<dbReference type="CDD" id="cd06464">
    <property type="entry name" value="ACD_sHsps-like"/>
    <property type="match status" value="1"/>
</dbReference>
<proteinExistence type="predicted"/>
<organism evidence="2 3">
    <name type="scientific">Artemisia annua</name>
    <name type="common">Sweet wormwood</name>
    <dbReference type="NCBI Taxonomy" id="35608"/>
    <lineage>
        <taxon>Eukaryota</taxon>
        <taxon>Viridiplantae</taxon>
        <taxon>Streptophyta</taxon>
        <taxon>Embryophyta</taxon>
        <taxon>Tracheophyta</taxon>
        <taxon>Spermatophyta</taxon>
        <taxon>Magnoliopsida</taxon>
        <taxon>eudicotyledons</taxon>
        <taxon>Gunneridae</taxon>
        <taxon>Pentapetalae</taxon>
        <taxon>asterids</taxon>
        <taxon>campanulids</taxon>
        <taxon>Asterales</taxon>
        <taxon>Asteraceae</taxon>
        <taxon>Asteroideae</taxon>
        <taxon>Anthemideae</taxon>
        <taxon>Artemisiinae</taxon>
        <taxon>Artemisia</taxon>
    </lineage>
</organism>
<reference evidence="2 3" key="1">
    <citation type="journal article" date="2018" name="Mol. Plant">
        <title>The genome of Artemisia annua provides insight into the evolution of Asteraceae family and artemisinin biosynthesis.</title>
        <authorList>
            <person name="Shen Q."/>
            <person name="Zhang L."/>
            <person name="Liao Z."/>
            <person name="Wang S."/>
            <person name="Yan T."/>
            <person name="Shi P."/>
            <person name="Liu M."/>
            <person name="Fu X."/>
            <person name="Pan Q."/>
            <person name="Wang Y."/>
            <person name="Lv Z."/>
            <person name="Lu X."/>
            <person name="Zhang F."/>
            <person name="Jiang W."/>
            <person name="Ma Y."/>
            <person name="Chen M."/>
            <person name="Hao X."/>
            <person name="Li L."/>
            <person name="Tang Y."/>
            <person name="Lv G."/>
            <person name="Zhou Y."/>
            <person name="Sun X."/>
            <person name="Brodelius P.E."/>
            <person name="Rose J.K.C."/>
            <person name="Tang K."/>
        </authorList>
    </citation>
    <scope>NUCLEOTIDE SEQUENCE [LARGE SCALE GENOMIC DNA]</scope>
    <source>
        <strain evidence="3">cv. Huhao1</strain>
        <tissue evidence="2">Leaf</tissue>
    </source>
</reference>
<dbReference type="OrthoDB" id="1211981at2759"/>
<dbReference type="InterPro" id="IPR008978">
    <property type="entry name" value="HSP20-like_chaperone"/>
</dbReference>
<feature type="domain" description="SHSP" evidence="1">
    <location>
        <begin position="38"/>
        <end position="135"/>
    </location>
</feature>
<evidence type="ECO:0000313" key="3">
    <source>
        <dbReference type="Proteomes" id="UP000245207"/>
    </source>
</evidence>
<gene>
    <name evidence="2" type="ORF">CTI12_AA340310</name>
</gene>
<dbReference type="PANTHER" id="PTHR34661">
    <property type="entry name" value="INCREASED DNA METHYLATION 3"/>
    <property type="match status" value="1"/>
</dbReference>
<dbReference type="STRING" id="35608.A0A2U1MW03"/>
<dbReference type="Proteomes" id="UP000245207">
    <property type="component" value="Unassembled WGS sequence"/>
</dbReference>
<evidence type="ECO:0000259" key="1">
    <source>
        <dbReference type="Pfam" id="PF00011"/>
    </source>
</evidence>
<keyword evidence="3" id="KW-1185">Reference proteome</keyword>
<dbReference type="GO" id="GO:0005634">
    <property type="term" value="C:nucleus"/>
    <property type="evidence" value="ECO:0007669"/>
    <property type="project" value="TreeGrafter"/>
</dbReference>
<accession>A0A2U1MW03</accession>
<name>A0A2U1MW03_ARTAN</name>
<comment type="caution">
    <text evidence="2">The sequence shown here is derived from an EMBL/GenBank/DDBJ whole genome shotgun (WGS) entry which is preliminary data.</text>
</comment>
<dbReference type="Pfam" id="PF00011">
    <property type="entry name" value="HSP20"/>
    <property type="match status" value="1"/>
</dbReference>
<dbReference type="SUPFAM" id="SSF49764">
    <property type="entry name" value="HSP20-like chaperones"/>
    <property type="match status" value="1"/>
</dbReference>
<dbReference type="AlphaFoldDB" id="A0A2U1MW03"/>
<sequence>MSEAPPPGFTSVVSKTPVSFSGTAKYAKVGPPLGLADIGESQRAYLFQVSLPGKCKVKLDVSNDGKVMIQGLVQDSDFVTNQCSNNYKPKIQQLAPSGTFNVSFNLPGRVDPRLVTSTIRNTGILEVMVMKNKTLPNQPNNAATPVPTPV</sequence>
<dbReference type="EMBL" id="PKPP01004230">
    <property type="protein sequence ID" value="PWA65419.1"/>
    <property type="molecule type" value="Genomic_DNA"/>
</dbReference>
<dbReference type="Gene3D" id="2.60.40.790">
    <property type="match status" value="1"/>
</dbReference>
<dbReference type="PANTHER" id="PTHR34661:SF2">
    <property type="entry name" value="SHSP DOMAIN-CONTAINING PROTEIN"/>
    <property type="match status" value="1"/>
</dbReference>
<protein>
    <submittedName>
        <fullName evidence="2">HSP20-like chaperone</fullName>
    </submittedName>
</protein>